<dbReference type="GO" id="GO:0000160">
    <property type="term" value="P:phosphorelay signal transduction system"/>
    <property type="evidence" value="ECO:0007669"/>
    <property type="project" value="InterPro"/>
</dbReference>
<evidence type="ECO:0000256" key="5">
    <source>
        <dbReference type="ARBA" id="ARBA00023163"/>
    </source>
</evidence>
<dbReference type="PROSITE" id="PS50110">
    <property type="entry name" value="RESPONSE_REGULATORY"/>
    <property type="match status" value="1"/>
</dbReference>
<keyword evidence="4" id="KW-0238">DNA-binding</keyword>
<sequence length="206" mass="23761">MINILIADDHALIRQGLKKLIEMEKDMKVVAEVSNGEEAYKIARELMPDIILMDINMPRSNGIKAAKMLKEENSNTKIIFLTIYDDREYLIEAFKIGVEGYVLKDADSDELIKAIRIVKNGGIYIQPSLLNVIKNVEKNDFKKDLTKREFEILSLIAKGYTNKDIAENLYLSEKTVKNHVYNIFKKLDVKDRTQAAIYLIKNRNTY</sequence>
<evidence type="ECO:0000256" key="2">
    <source>
        <dbReference type="ARBA" id="ARBA00022553"/>
    </source>
</evidence>
<dbReference type="Pfam" id="PF00072">
    <property type="entry name" value="Response_reg"/>
    <property type="match status" value="1"/>
</dbReference>
<dbReference type="SMART" id="SM00448">
    <property type="entry name" value="REC"/>
    <property type="match status" value="1"/>
</dbReference>
<gene>
    <name evidence="10" type="ORF">ACETAC_03180</name>
</gene>
<dbReference type="Gene3D" id="3.40.50.2300">
    <property type="match status" value="1"/>
</dbReference>
<evidence type="ECO:0000256" key="3">
    <source>
        <dbReference type="ARBA" id="ARBA00023015"/>
    </source>
</evidence>
<dbReference type="Pfam" id="PF00196">
    <property type="entry name" value="GerE"/>
    <property type="match status" value="1"/>
</dbReference>
<organism evidence="10 11">
    <name type="scientific">Aceticella autotrophica</name>
    <dbReference type="NCBI Taxonomy" id="2755338"/>
    <lineage>
        <taxon>Bacteria</taxon>
        <taxon>Bacillati</taxon>
        <taxon>Bacillota</taxon>
        <taxon>Clostridia</taxon>
        <taxon>Thermoanaerobacterales</taxon>
        <taxon>Thermoanaerobacteraceae</taxon>
        <taxon>Aceticella</taxon>
    </lineage>
</organism>
<evidence type="ECO:0000259" key="9">
    <source>
        <dbReference type="PROSITE" id="PS50110"/>
    </source>
</evidence>
<dbReference type="PROSITE" id="PS00622">
    <property type="entry name" value="HTH_LUXR_1"/>
    <property type="match status" value="1"/>
</dbReference>
<feature type="domain" description="Response regulatory" evidence="9">
    <location>
        <begin position="3"/>
        <end position="119"/>
    </location>
</feature>
<keyword evidence="11" id="KW-1185">Reference proteome</keyword>
<dbReference type="SUPFAM" id="SSF52172">
    <property type="entry name" value="CheY-like"/>
    <property type="match status" value="1"/>
</dbReference>
<accession>A0A975AWS2</accession>
<dbReference type="PRINTS" id="PR00038">
    <property type="entry name" value="HTHLUXR"/>
</dbReference>
<feature type="domain" description="HTH luxR-type" evidence="8">
    <location>
        <begin position="138"/>
        <end position="203"/>
    </location>
</feature>
<dbReference type="InterPro" id="IPR039420">
    <property type="entry name" value="WalR-like"/>
</dbReference>
<reference evidence="10" key="1">
    <citation type="submission" date="2020-08" db="EMBL/GenBank/DDBJ databases">
        <title>Genomic insights into the carbon and energy metabolism of the first obligate autotrophic acetogenic bacterium Aceticella autotrophica gen. nov., sp. nov.</title>
        <authorList>
            <person name="Toshchakov S.V."/>
            <person name="Elcheninov A.G."/>
            <person name="Kublanov I.V."/>
            <person name="Frolov E.N."/>
            <person name="Lebedinsky A.V."/>
        </authorList>
    </citation>
    <scope>NUCLEOTIDE SEQUENCE</scope>
    <source>
        <strain evidence="10">3443-3Ac</strain>
    </source>
</reference>
<evidence type="ECO:0000256" key="7">
    <source>
        <dbReference type="PROSITE-ProRule" id="PRU00169"/>
    </source>
</evidence>
<evidence type="ECO:0000256" key="6">
    <source>
        <dbReference type="ARBA" id="ARBA00024867"/>
    </source>
</evidence>
<dbReference type="CDD" id="cd17535">
    <property type="entry name" value="REC_NarL-like"/>
    <property type="match status" value="1"/>
</dbReference>
<dbReference type="InterPro" id="IPR058245">
    <property type="entry name" value="NreC/VraR/RcsB-like_REC"/>
</dbReference>
<dbReference type="SMART" id="SM00421">
    <property type="entry name" value="HTH_LUXR"/>
    <property type="match status" value="1"/>
</dbReference>
<dbReference type="Proteomes" id="UP000671913">
    <property type="component" value="Chromosome"/>
</dbReference>
<dbReference type="InterPro" id="IPR001789">
    <property type="entry name" value="Sig_transdc_resp-reg_receiver"/>
</dbReference>
<evidence type="ECO:0000313" key="10">
    <source>
        <dbReference type="EMBL" id="QSZ27900.1"/>
    </source>
</evidence>
<dbReference type="CDD" id="cd06170">
    <property type="entry name" value="LuxR_C_like"/>
    <property type="match status" value="1"/>
</dbReference>
<keyword evidence="2 7" id="KW-0597">Phosphoprotein</keyword>
<feature type="modified residue" description="4-aspartylphosphate" evidence="7">
    <location>
        <position position="54"/>
    </location>
</feature>
<dbReference type="PANTHER" id="PTHR43214:SF43">
    <property type="entry name" value="TWO-COMPONENT RESPONSE REGULATOR"/>
    <property type="match status" value="1"/>
</dbReference>
<dbReference type="GO" id="GO:0003677">
    <property type="term" value="F:DNA binding"/>
    <property type="evidence" value="ECO:0007669"/>
    <property type="project" value="UniProtKB-KW"/>
</dbReference>
<dbReference type="KEGG" id="aaut:ACETAC_03180"/>
<name>A0A975AWS2_9THEO</name>
<evidence type="ECO:0000313" key="11">
    <source>
        <dbReference type="Proteomes" id="UP000671913"/>
    </source>
</evidence>
<evidence type="ECO:0000256" key="4">
    <source>
        <dbReference type="ARBA" id="ARBA00023125"/>
    </source>
</evidence>
<dbReference type="EMBL" id="CP060096">
    <property type="protein sequence ID" value="QSZ27900.1"/>
    <property type="molecule type" value="Genomic_DNA"/>
</dbReference>
<dbReference type="InterPro" id="IPR011006">
    <property type="entry name" value="CheY-like_superfamily"/>
</dbReference>
<dbReference type="InterPro" id="IPR016032">
    <property type="entry name" value="Sig_transdc_resp-reg_C-effctor"/>
</dbReference>
<dbReference type="PANTHER" id="PTHR43214">
    <property type="entry name" value="TWO-COMPONENT RESPONSE REGULATOR"/>
    <property type="match status" value="1"/>
</dbReference>
<dbReference type="InterPro" id="IPR000792">
    <property type="entry name" value="Tscrpt_reg_LuxR_C"/>
</dbReference>
<protein>
    <recommendedName>
        <fullName evidence="1">Stage 0 sporulation protein A homolog</fullName>
    </recommendedName>
</protein>
<evidence type="ECO:0000259" key="8">
    <source>
        <dbReference type="PROSITE" id="PS50043"/>
    </source>
</evidence>
<comment type="function">
    <text evidence="6">May play the central regulatory role in sporulation. It may be an element of the effector pathway responsible for the activation of sporulation genes in response to nutritional stress. Spo0A may act in concert with spo0H (a sigma factor) to control the expression of some genes that are critical to the sporulation process.</text>
</comment>
<dbReference type="GO" id="GO:0006355">
    <property type="term" value="P:regulation of DNA-templated transcription"/>
    <property type="evidence" value="ECO:0007669"/>
    <property type="project" value="InterPro"/>
</dbReference>
<dbReference type="PROSITE" id="PS50043">
    <property type="entry name" value="HTH_LUXR_2"/>
    <property type="match status" value="1"/>
</dbReference>
<dbReference type="AlphaFoldDB" id="A0A975AWS2"/>
<keyword evidence="5" id="KW-0804">Transcription</keyword>
<evidence type="ECO:0000256" key="1">
    <source>
        <dbReference type="ARBA" id="ARBA00018672"/>
    </source>
</evidence>
<keyword evidence="3" id="KW-0805">Transcription regulation</keyword>
<dbReference type="RefSeq" id="WP_284680617.1">
    <property type="nucleotide sequence ID" value="NZ_CP060096.1"/>
</dbReference>
<proteinExistence type="predicted"/>
<dbReference type="SUPFAM" id="SSF46894">
    <property type="entry name" value="C-terminal effector domain of the bipartite response regulators"/>
    <property type="match status" value="1"/>
</dbReference>